<reference evidence="1" key="1">
    <citation type="submission" date="2019-10" db="EMBL/GenBank/DDBJ databases">
        <title>The sequence and de novo assembly of the wild yak genome.</title>
        <authorList>
            <person name="Liu Y."/>
        </authorList>
    </citation>
    <scope>NUCLEOTIDE SEQUENCE [LARGE SCALE GENOMIC DNA]</scope>
    <source>
        <strain evidence="1">WY2019</strain>
    </source>
</reference>
<name>A0A6B0R3B3_9CETA</name>
<organism evidence="1 2">
    <name type="scientific">Bos mutus</name>
    <name type="common">wild yak</name>
    <dbReference type="NCBI Taxonomy" id="72004"/>
    <lineage>
        <taxon>Eukaryota</taxon>
        <taxon>Metazoa</taxon>
        <taxon>Chordata</taxon>
        <taxon>Craniata</taxon>
        <taxon>Vertebrata</taxon>
        <taxon>Euteleostomi</taxon>
        <taxon>Mammalia</taxon>
        <taxon>Eutheria</taxon>
        <taxon>Laurasiatheria</taxon>
        <taxon>Artiodactyla</taxon>
        <taxon>Ruminantia</taxon>
        <taxon>Pecora</taxon>
        <taxon>Bovidae</taxon>
        <taxon>Bovinae</taxon>
        <taxon>Bos</taxon>
    </lineage>
</organism>
<accession>A0A6B0R3B3</accession>
<evidence type="ECO:0000313" key="2">
    <source>
        <dbReference type="Proteomes" id="UP000322234"/>
    </source>
</evidence>
<dbReference type="EMBL" id="VBQZ03000019">
    <property type="protein sequence ID" value="MXQ84100.1"/>
    <property type="molecule type" value="Genomic_DNA"/>
</dbReference>
<dbReference type="Proteomes" id="UP000322234">
    <property type="component" value="Unassembled WGS sequence"/>
</dbReference>
<comment type="caution">
    <text evidence="1">The sequence shown here is derived from an EMBL/GenBank/DDBJ whole genome shotgun (WGS) entry which is preliminary data.</text>
</comment>
<dbReference type="AlphaFoldDB" id="A0A6B0R3B3"/>
<proteinExistence type="predicted"/>
<evidence type="ECO:0000313" key="1">
    <source>
        <dbReference type="EMBL" id="MXQ84100.1"/>
    </source>
</evidence>
<gene>
    <name evidence="1" type="ORF">E5288_WYG012136</name>
</gene>
<sequence>MQRRDESEPEERQPEEQHFLCLQQPQQLGHLGSTGCGLMRLHVGGEDCDLFIILMRLVPALPDTADELSAGPGRDRGLAVTVGPSVLRLPAGCAARGQLGQHVVNYVSELLP</sequence>
<protein>
    <submittedName>
        <fullName evidence="1">Uncharacterized protein</fullName>
    </submittedName>
</protein>
<keyword evidence="2" id="KW-1185">Reference proteome</keyword>